<feature type="transmembrane region" description="Helical" evidence="2">
    <location>
        <begin position="34"/>
        <end position="55"/>
    </location>
</feature>
<dbReference type="RefSeq" id="WP_207988975.1">
    <property type="nucleotide sequence ID" value="NZ_CP071794.1"/>
</dbReference>
<dbReference type="InterPro" id="IPR050739">
    <property type="entry name" value="MFP"/>
</dbReference>
<evidence type="ECO:0000259" key="3">
    <source>
        <dbReference type="Pfam" id="PF26002"/>
    </source>
</evidence>
<reference evidence="4 5" key="1">
    <citation type="submission" date="2021-03" db="EMBL/GenBank/DDBJ databases">
        <title>Complete genome of Parasphingorhabdus_sp.JHSY0214.</title>
        <authorList>
            <person name="Yoo J.H."/>
            <person name="Bae J.W."/>
        </authorList>
    </citation>
    <scope>NUCLEOTIDE SEQUENCE [LARGE SCALE GENOMIC DNA]</scope>
    <source>
        <strain evidence="4 5">JHSY0214</strain>
    </source>
</reference>
<keyword evidence="2" id="KW-0812">Transmembrane</keyword>
<keyword evidence="2" id="KW-0472">Membrane</keyword>
<dbReference type="EMBL" id="CP071794">
    <property type="protein sequence ID" value="QTD56902.1"/>
    <property type="molecule type" value="Genomic_DNA"/>
</dbReference>
<dbReference type="PANTHER" id="PTHR30386">
    <property type="entry name" value="MEMBRANE FUSION SUBUNIT OF EMRAB-TOLC MULTIDRUG EFFLUX PUMP"/>
    <property type="match status" value="1"/>
</dbReference>
<evidence type="ECO:0000256" key="1">
    <source>
        <dbReference type="SAM" id="Coils"/>
    </source>
</evidence>
<dbReference type="Pfam" id="PF26002">
    <property type="entry name" value="Beta-barrel_AprE"/>
    <property type="match status" value="1"/>
</dbReference>
<evidence type="ECO:0000313" key="4">
    <source>
        <dbReference type="EMBL" id="QTD56902.1"/>
    </source>
</evidence>
<sequence length="409" mass="45562">MRNEMKLFRDEVILKRRPELHGDISLILPFRWHLISSLLAVTAIILLIALLSMSYTDFEKSRGHLTLSEGLINVSPPLMGRVDDLFIADGVDVKKHEPLLKVNISQTDPTSPGSKQKILDLILQQRKILDDQSNFSTALANSELRKLDVKIDSLRNQVSSIGTQIESQKTLLKDAIEDLQQAKEIATRGFLSRRDLARREELVVSREQGLEALRQDLFSKKAELQESALAQTSINTQLMSRKGEIARDQTRLSEQEESAVGNTEYILSAPVDGTVTALLAHRGDVVSPDKAVMVIVPDDGTLVAEFYVSMKATNYVRKGQRIEIEVDAFPFERFGRVSATVEAVSKAPVPIETPSENTKFAYVARAKLDQDHIEAKGKRFSLVPGMELSFRVALDSKSLAGWLFGPLIS</sequence>
<accession>A0ABX7T7Z4</accession>
<dbReference type="PRINTS" id="PR01490">
    <property type="entry name" value="RTXTOXIND"/>
</dbReference>
<keyword evidence="2" id="KW-1133">Transmembrane helix</keyword>
<dbReference type="Gene3D" id="2.40.30.170">
    <property type="match status" value="1"/>
</dbReference>
<dbReference type="PANTHER" id="PTHR30386:SF28">
    <property type="entry name" value="EXPORTED PROTEIN"/>
    <property type="match status" value="1"/>
</dbReference>
<feature type="coiled-coil region" evidence="1">
    <location>
        <begin position="137"/>
        <end position="185"/>
    </location>
</feature>
<organism evidence="4 5">
    <name type="scientific">Parasphingorhabdus cellanae</name>
    <dbReference type="NCBI Taxonomy" id="2806553"/>
    <lineage>
        <taxon>Bacteria</taxon>
        <taxon>Pseudomonadati</taxon>
        <taxon>Pseudomonadota</taxon>
        <taxon>Alphaproteobacteria</taxon>
        <taxon>Sphingomonadales</taxon>
        <taxon>Sphingomonadaceae</taxon>
        <taxon>Parasphingorhabdus</taxon>
    </lineage>
</organism>
<evidence type="ECO:0000256" key="2">
    <source>
        <dbReference type="SAM" id="Phobius"/>
    </source>
</evidence>
<gene>
    <name evidence="4" type="ORF">J4G78_04840</name>
</gene>
<keyword evidence="5" id="KW-1185">Reference proteome</keyword>
<name>A0ABX7T7Z4_9SPHN</name>
<feature type="domain" description="AprE-like beta-barrel" evidence="3">
    <location>
        <begin position="302"/>
        <end position="391"/>
    </location>
</feature>
<protein>
    <submittedName>
        <fullName evidence="4">HlyD family efflux transporter periplasmic adaptor subunit</fullName>
    </submittedName>
</protein>
<dbReference type="InterPro" id="IPR058982">
    <property type="entry name" value="Beta-barrel_AprE"/>
</dbReference>
<keyword evidence="1" id="KW-0175">Coiled coil</keyword>
<proteinExistence type="predicted"/>
<dbReference type="Proteomes" id="UP000663923">
    <property type="component" value="Chromosome"/>
</dbReference>
<evidence type="ECO:0000313" key="5">
    <source>
        <dbReference type="Proteomes" id="UP000663923"/>
    </source>
</evidence>